<dbReference type="InterPro" id="IPR052715">
    <property type="entry name" value="RAYT_transposase"/>
</dbReference>
<dbReference type="Pfam" id="PF01797">
    <property type="entry name" value="Y1_Tnp"/>
    <property type="match status" value="1"/>
</dbReference>
<keyword evidence="3" id="KW-1185">Reference proteome</keyword>
<evidence type="ECO:0000259" key="1">
    <source>
        <dbReference type="SMART" id="SM01321"/>
    </source>
</evidence>
<dbReference type="SMART" id="SM01321">
    <property type="entry name" value="Y1_Tnp"/>
    <property type="match status" value="1"/>
</dbReference>
<dbReference type="PANTHER" id="PTHR36966">
    <property type="entry name" value="REP-ASSOCIATED TYROSINE TRANSPOSASE"/>
    <property type="match status" value="1"/>
</dbReference>
<feature type="domain" description="Transposase IS200-like" evidence="1">
    <location>
        <begin position="1"/>
        <end position="114"/>
    </location>
</feature>
<dbReference type="NCBIfam" id="NF047646">
    <property type="entry name" value="REP_Tyr_transpos"/>
    <property type="match status" value="1"/>
</dbReference>
<dbReference type="Gene3D" id="3.30.70.1290">
    <property type="entry name" value="Transposase IS200-like"/>
    <property type="match status" value="1"/>
</dbReference>
<dbReference type="SUPFAM" id="SSF143422">
    <property type="entry name" value="Transposase IS200-like"/>
    <property type="match status" value="1"/>
</dbReference>
<evidence type="ECO:0000313" key="2">
    <source>
        <dbReference type="EMBL" id="AHG84684.1"/>
    </source>
</evidence>
<dbReference type="Proteomes" id="UP000019092">
    <property type="component" value="Chromosome"/>
</dbReference>
<sequence length="157" mass="19229">MQDRSKDWLVRYIKELREAFWETKQRYPFETIAICVLPEHIHWIMKLPENDADYAIRIRLLKTLFSQKLPKFCQKPNESQYKRGDLGIWQRRFWEHLIRDEQDLEKHCDYIYYNPVKHGYVQSVKDWLYSSFHKDVKKGIYPENWGGNSDLIIQSEM</sequence>
<dbReference type="InterPro" id="IPR002686">
    <property type="entry name" value="Transposase_17"/>
</dbReference>
<dbReference type="InterPro" id="IPR036515">
    <property type="entry name" value="Transposase_17_sf"/>
</dbReference>
<organism evidence="2 3">
    <name type="scientific">Bibersteinia trehalosi USDA-ARS-USMARC-189</name>
    <dbReference type="NCBI Taxonomy" id="1263831"/>
    <lineage>
        <taxon>Bacteria</taxon>
        <taxon>Pseudomonadati</taxon>
        <taxon>Pseudomonadota</taxon>
        <taxon>Gammaproteobacteria</taxon>
        <taxon>Pasteurellales</taxon>
        <taxon>Pasteurellaceae</taxon>
        <taxon>Bibersteinia</taxon>
    </lineage>
</organism>
<gene>
    <name evidence="2" type="ORF">F543_18230</name>
</gene>
<protein>
    <recommendedName>
        <fullName evidence="1">Transposase IS200-like domain-containing protein</fullName>
    </recommendedName>
</protein>
<evidence type="ECO:0000313" key="3">
    <source>
        <dbReference type="Proteomes" id="UP000019092"/>
    </source>
</evidence>
<accession>A0ABM7D4Y7</accession>
<proteinExistence type="predicted"/>
<dbReference type="EMBL" id="CP006955">
    <property type="protein sequence ID" value="AHG84684.1"/>
    <property type="molecule type" value="Genomic_DNA"/>
</dbReference>
<dbReference type="PANTHER" id="PTHR36966:SF1">
    <property type="entry name" value="REP-ASSOCIATED TYROSINE TRANSPOSASE"/>
    <property type="match status" value="1"/>
</dbReference>
<name>A0ABM7D4Y7_BIBTR</name>
<reference evidence="2 3" key="1">
    <citation type="submission" date="2013-12" db="EMBL/GenBank/DDBJ databases">
        <title>Annotation of the Bibersteinia trehalosi USDA-ARS-USMARC-189 complete genome.</title>
        <authorList>
            <person name="Harhay G.P."/>
            <person name="McVey S."/>
            <person name="Clawson M.L."/>
            <person name="Bono J."/>
            <person name="Heaton M.P."/>
            <person name="Chitko-Mckown C.G."/>
            <person name="Harhay D.M."/>
            <person name="Smith T.P.L."/>
        </authorList>
    </citation>
    <scope>NUCLEOTIDE SEQUENCE [LARGE SCALE GENOMIC DNA]</scope>
    <source>
        <strain evidence="2 3">USDA-ARS-USMARC-189</strain>
    </source>
</reference>